<proteinExistence type="inferred from homology"/>
<dbReference type="GO" id="GO:0005525">
    <property type="term" value="F:GTP binding"/>
    <property type="evidence" value="ECO:0007669"/>
    <property type="project" value="UniProtKB-KW"/>
</dbReference>
<dbReference type="Pfam" id="PF00009">
    <property type="entry name" value="GTP_EFTU"/>
    <property type="match status" value="1"/>
</dbReference>
<dbReference type="InterPro" id="IPR000795">
    <property type="entry name" value="T_Tr_GTP-bd_dom"/>
</dbReference>
<dbReference type="NCBIfam" id="NF003078">
    <property type="entry name" value="PRK04004.1"/>
    <property type="match status" value="1"/>
</dbReference>
<dbReference type="Pfam" id="PF14578">
    <property type="entry name" value="GTP_EFTU_D4"/>
    <property type="match status" value="1"/>
</dbReference>
<dbReference type="HAMAP" id="MF_00100_A">
    <property type="entry name" value="IF_2_A"/>
    <property type="match status" value="1"/>
</dbReference>
<evidence type="ECO:0000256" key="6">
    <source>
        <dbReference type="ARBA" id="ARBA00023134"/>
    </source>
</evidence>
<name>A0A497JIK9_9ARCH</name>
<dbReference type="InterPro" id="IPR023115">
    <property type="entry name" value="TIF_IF2_dom3"/>
</dbReference>
<dbReference type="GO" id="GO:0003924">
    <property type="term" value="F:GTPase activity"/>
    <property type="evidence" value="ECO:0007669"/>
    <property type="project" value="UniProtKB-UniRule"/>
</dbReference>
<dbReference type="PRINTS" id="PR00315">
    <property type="entry name" value="ELONGATNFCT"/>
</dbReference>
<accession>A0A497JIK9</accession>
<comment type="caution">
    <text evidence="11">The sequence shown here is derived from an EMBL/GenBank/DDBJ whole genome shotgun (WGS) entry which is preliminary data.</text>
</comment>
<feature type="binding site" evidence="8">
    <location>
        <begin position="11"/>
        <end position="18"/>
    </location>
    <ligand>
        <name>GTP</name>
        <dbReference type="ChEBI" id="CHEBI:37565"/>
    </ligand>
</feature>
<dbReference type="NCBIfam" id="TIGR00491">
    <property type="entry name" value="aIF-2"/>
    <property type="match status" value="1"/>
</dbReference>
<dbReference type="FunFam" id="3.40.50.300:FF:000112">
    <property type="entry name" value="Eukaryotic translation initiation factor 5B"/>
    <property type="match status" value="1"/>
</dbReference>
<comment type="function">
    <text evidence="7 8 9">Function in general translation initiation by promoting the binding of the formylmethionine-tRNA to ribosomes. Seems to function along with eIF-2.</text>
</comment>
<keyword evidence="3 8" id="KW-0396">Initiation factor</keyword>
<dbReference type="InterPro" id="IPR004544">
    <property type="entry name" value="TF_aIF-2_arc"/>
</dbReference>
<dbReference type="FunFam" id="2.40.30.10:FF:000013">
    <property type="entry name" value="eukaryotic translation initiation factor 5B"/>
    <property type="match status" value="1"/>
</dbReference>
<dbReference type="PANTHER" id="PTHR43381">
    <property type="entry name" value="TRANSLATION INITIATION FACTOR IF-2-RELATED"/>
    <property type="match status" value="1"/>
</dbReference>
<evidence type="ECO:0000259" key="10">
    <source>
        <dbReference type="PROSITE" id="PS51722"/>
    </source>
</evidence>
<comment type="similarity">
    <text evidence="1 8 9">Belongs to the TRAFAC class translation factor GTPase superfamily. Classic translation factor GTPase family. IF-2 subfamily.</text>
</comment>
<dbReference type="Gene3D" id="3.40.50.300">
    <property type="entry name" value="P-loop containing nucleotide triphosphate hydrolases"/>
    <property type="match status" value="1"/>
</dbReference>
<evidence type="ECO:0000256" key="1">
    <source>
        <dbReference type="ARBA" id="ARBA00007733"/>
    </source>
</evidence>
<dbReference type="GO" id="GO:0003743">
    <property type="term" value="F:translation initiation factor activity"/>
    <property type="evidence" value="ECO:0007669"/>
    <property type="project" value="UniProtKB-UniRule"/>
</dbReference>
<protein>
    <recommendedName>
        <fullName evidence="2 8">Probable translation initiation factor IF-2</fullName>
    </recommendedName>
</protein>
<evidence type="ECO:0000256" key="2">
    <source>
        <dbReference type="ARBA" id="ARBA00020166"/>
    </source>
</evidence>
<gene>
    <name evidence="8" type="primary">infB</name>
    <name evidence="11" type="ORF">DRO07_00170</name>
</gene>
<dbReference type="InterPro" id="IPR029459">
    <property type="entry name" value="EFTU-type"/>
</dbReference>
<sequence length="584" mass="64893">MIRQPIIAVLGHVDHGKTLFLDKIRGTTIAEREAGRITQHIGATEVPAKIIEKISSKLLKKFGFELKIPGLLFIDTPGHEAFTNLRKRGGSVADLAVLVIDITQGVQAQTKEAIEILKSYKTPFVVAATKIDALHYWDSKKGSFLENMKEQSPQALQQLDEKIYEIVGKLYEFGFQSDRFDRCTDFTKQIAIVPVSNITGEGIPEILMLLTGLSQKFLSNRLEITEEEEPKGTVLEVREEKGLGMTIDVILYAGKLRINDEVLVGGKNGIIKTKIRALLKPEPLSEIRDKKSAFVNVSEVSAACGVKIAAPGLDDALAGSPVVLAKSKDAKGQIERELKAIRVKGKTGIIIKADALGSLEALTQLFKSQGIKVREADVGDITRKDIIEACSVKRANPLEGVVVGFNVGIEEHASIEAKKLNIKIFRGNVIYKLIEDYKEWRAQEQERLKREREKKLVWPAKFIVLPQYIFRNSNPAVIGVRILVGKVRPNMKVLNSQGKIVGKVVSIQSQGKELDEACANEEVAVSIDKGVVGRNIKLNETFYSYIPKKQFNDVLTLDLNEEERGLLEEIKSIEQKIEEEKVVE</sequence>
<evidence type="ECO:0000313" key="12">
    <source>
        <dbReference type="Proteomes" id="UP000277633"/>
    </source>
</evidence>
<dbReference type="GO" id="GO:0005737">
    <property type="term" value="C:cytoplasm"/>
    <property type="evidence" value="ECO:0007669"/>
    <property type="project" value="TreeGrafter"/>
</dbReference>
<keyword evidence="4 8" id="KW-0547">Nucleotide-binding</keyword>
<dbReference type="InterPro" id="IPR036925">
    <property type="entry name" value="TIF_IF2_dom3_sf"/>
</dbReference>
<keyword evidence="6 8" id="KW-0342">GTP-binding</keyword>
<dbReference type="InterPro" id="IPR009000">
    <property type="entry name" value="Transl_B-barrel_sf"/>
</dbReference>
<dbReference type="InterPro" id="IPR005225">
    <property type="entry name" value="Small_GTP-bd"/>
</dbReference>
<dbReference type="Gene3D" id="2.40.30.10">
    <property type="entry name" value="Translation factors"/>
    <property type="match status" value="2"/>
</dbReference>
<dbReference type="PANTHER" id="PTHR43381:SF4">
    <property type="entry name" value="EUKARYOTIC TRANSLATION INITIATION FACTOR 5B"/>
    <property type="match status" value="1"/>
</dbReference>
<dbReference type="EMBL" id="QMWO01000003">
    <property type="protein sequence ID" value="RLG70430.1"/>
    <property type="molecule type" value="Genomic_DNA"/>
</dbReference>
<evidence type="ECO:0000313" key="11">
    <source>
        <dbReference type="EMBL" id="RLG70430.1"/>
    </source>
</evidence>
<dbReference type="CDD" id="cd01887">
    <property type="entry name" value="IF2_eIF5B"/>
    <property type="match status" value="1"/>
</dbReference>
<dbReference type="Pfam" id="PF11987">
    <property type="entry name" value="IF-2"/>
    <property type="match status" value="1"/>
</dbReference>
<evidence type="ECO:0000256" key="4">
    <source>
        <dbReference type="ARBA" id="ARBA00022741"/>
    </source>
</evidence>
<evidence type="ECO:0000256" key="5">
    <source>
        <dbReference type="ARBA" id="ARBA00022917"/>
    </source>
</evidence>
<evidence type="ECO:0000256" key="9">
    <source>
        <dbReference type="RuleBase" id="RU000644"/>
    </source>
</evidence>
<evidence type="ECO:0000256" key="7">
    <source>
        <dbReference type="ARBA" id="ARBA00024852"/>
    </source>
</evidence>
<dbReference type="NCBIfam" id="TIGR00231">
    <property type="entry name" value="small_GTP"/>
    <property type="match status" value="1"/>
</dbReference>
<organism evidence="11 12">
    <name type="scientific">Candidatus Iainarchaeum sp</name>
    <dbReference type="NCBI Taxonomy" id="3101447"/>
    <lineage>
        <taxon>Archaea</taxon>
        <taxon>Candidatus Iainarchaeota</taxon>
        <taxon>Candidatus Iainarchaeia</taxon>
        <taxon>Candidatus Iainarchaeales</taxon>
        <taxon>Candidatus Iainarchaeaceae</taxon>
        <taxon>Candidatus Iainarchaeum</taxon>
    </lineage>
</organism>
<dbReference type="Gene3D" id="3.40.50.10050">
    <property type="entry name" value="Translation initiation factor IF- 2, domain 3"/>
    <property type="match status" value="1"/>
</dbReference>
<evidence type="ECO:0000256" key="3">
    <source>
        <dbReference type="ARBA" id="ARBA00022540"/>
    </source>
</evidence>
<keyword evidence="5 8" id="KW-0648">Protein biosynthesis</keyword>
<dbReference type="AlphaFoldDB" id="A0A497JIK9"/>
<dbReference type="SUPFAM" id="SSF50447">
    <property type="entry name" value="Translation proteins"/>
    <property type="match status" value="1"/>
</dbReference>
<feature type="binding site" evidence="8">
    <location>
        <begin position="129"/>
        <end position="132"/>
    </location>
    <ligand>
        <name>GTP</name>
        <dbReference type="ChEBI" id="CHEBI:37565"/>
    </ligand>
</feature>
<dbReference type="Proteomes" id="UP000277633">
    <property type="component" value="Unassembled WGS sequence"/>
</dbReference>
<evidence type="ECO:0000256" key="8">
    <source>
        <dbReference type="HAMAP-Rule" id="MF_00100"/>
    </source>
</evidence>
<dbReference type="FunFam" id="3.40.50.10050:FF:000001">
    <property type="entry name" value="Translation initiation factor IF-2"/>
    <property type="match status" value="1"/>
</dbReference>
<dbReference type="InterPro" id="IPR015760">
    <property type="entry name" value="TIF_IF2"/>
</dbReference>
<feature type="domain" description="Tr-type G" evidence="10">
    <location>
        <begin position="2"/>
        <end position="221"/>
    </location>
</feature>
<dbReference type="SUPFAM" id="SSF52156">
    <property type="entry name" value="Initiation factor IF2/eIF5b, domain 3"/>
    <property type="match status" value="1"/>
</dbReference>
<dbReference type="SUPFAM" id="SSF52540">
    <property type="entry name" value="P-loop containing nucleoside triphosphate hydrolases"/>
    <property type="match status" value="1"/>
</dbReference>
<dbReference type="PROSITE" id="PS51722">
    <property type="entry name" value="G_TR_2"/>
    <property type="match status" value="1"/>
</dbReference>
<dbReference type="InterPro" id="IPR027417">
    <property type="entry name" value="P-loop_NTPase"/>
</dbReference>
<reference evidence="11 12" key="1">
    <citation type="submission" date="2018-06" db="EMBL/GenBank/DDBJ databases">
        <title>Extensive metabolic versatility and redundancy in microbially diverse, dynamic hydrothermal sediments.</title>
        <authorList>
            <person name="Dombrowski N."/>
            <person name="Teske A."/>
            <person name="Baker B.J."/>
        </authorList>
    </citation>
    <scope>NUCLEOTIDE SEQUENCE [LARGE SCALE GENOMIC DNA]</scope>
    <source>
        <strain evidence="11">B9_G13</strain>
    </source>
</reference>
<dbReference type="CDD" id="cd03703">
    <property type="entry name" value="aeIF5B_II"/>
    <property type="match status" value="1"/>
</dbReference>
<feature type="binding site" evidence="8">
    <location>
        <begin position="75"/>
        <end position="79"/>
    </location>
    <ligand>
        <name>GTP</name>
        <dbReference type="ChEBI" id="CHEBI:37565"/>
    </ligand>
</feature>